<organism evidence="2 3">
    <name type="scientific">Trichinella pseudospiralis</name>
    <name type="common">Parasitic roundworm</name>
    <dbReference type="NCBI Taxonomy" id="6337"/>
    <lineage>
        <taxon>Eukaryota</taxon>
        <taxon>Metazoa</taxon>
        <taxon>Ecdysozoa</taxon>
        <taxon>Nematoda</taxon>
        <taxon>Enoplea</taxon>
        <taxon>Dorylaimia</taxon>
        <taxon>Trichinellida</taxon>
        <taxon>Trichinellidae</taxon>
        <taxon>Trichinella</taxon>
    </lineage>
</organism>
<name>A0A0V1F694_TRIPS</name>
<proteinExistence type="predicted"/>
<protein>
    <submittedName>
        <fullName evidence="2">Uncharacterized protein</fullName>
    </submittedName>
</protein>
<dbReference type="AlphaFoldDB" id="A0A0V1F694"/>
<evidence type="ECO:0000313" key="1">
    <source>
        <dbReference type="EMBL" id="KRY81324.1"/>
    </source>
</evidence>
<evidence type="ECO:0000313" key="3">
    <source>
        <dbReference type="Proteomes" id="UP000054995"/>
    </source>
</evidence>
<accession>A0A0V1F694</accession>
<reference evidence="2 3" key="1">
    <citation type="submission" date="2015-01" db="EMBL/GenBank/DDBJ databases">
        <title>Evolution of Trichinella species and genotypes.</title>
        <authorList>
            <person name="Korhonen P.K."/>
            <person name="Edoardo P."/>
            <person name="Giuseppe L.R."/>
            <person name="Gasser R.B."/>
        </authorList>
    </citation>
    <scope>NUCLEOTIDE SEQUENCE [LARGE SCALE GENOMIC DNA]</scope>
    <source>
        <strain evidence="2">ISS470</strain>
    </source>
</reference>
<keyword evidence="3" id="KW-1185">Reference proteome</keyword>
<dbReference type="EMBL" id="JYDT01000241">
    <property type="protein sequence ID" value="KRY81324.1"/>
    <property type="molecule type" value="Genomic_DNA"/>
</dbReference>
<dbReference type="EMBL" id="JYDT01000241">
    <property type="protein sequence ID" value="KRY81327.1"/>
    <property type="molecule type" value="Genomic_DNA"/>
</dbReference>
<dbReference type="OrthoDB" id="5921809at2759"/>
<evidence type="ECO:0000313" key="2">
    <source>
        <dbReference type="EMBL" id="KRY81327.1"/>
    </source>
</evidence>
<dbReference type="Proteomes" id="UP000054995">
    <property type="component" value="Unassembled WGS sequence"/>
</dbReference>
<gene>
    <name evidence="2" type="ORF">T4D_13965</name>
    <name evidence="1" type="ORF">T4D_14404</name>
</gene>
<sequence length="101" mass="12007">MCGRVSRSYPHRRQLWYERLEDLARQGSKSRRAGNAKRSAAKLVYLPVVMKREEDRSSTTQLAVFPWRLHWSQASRWRVWIAPPKTFITLFFLEGLRTETV</sequence>
<comment type="caution">
    <text evidence="2">The sequence shown here is derived from an EMBL/GenBank/DDBJ whole genome shotgun (WGS) entry which is preliminary data.</text>
</comment>